<name>A0A6U4D8Q2_9STRA</name>
<evidence type="ECO:0000313" key="2">
    <source>
        <dbReference type="EMBL" id="CAD9245759.1"/>
    </source>
</evidence>
<dbReference type="EMBL" id="HBGJ01006620">
    <property type="protein sequence ID" value="CAD9245759.1"/>
    <property type="molecule type" value="Transcribed_RNA"/>
</dbReference>
<dbReference type="PANTHER" id="PTHR33975:SF2">
    <property type="entry name" value="MYELIN-ASSOCIATED OLIGODENDROCYTE BASIC PROTEIN"/>
    <property type="match status" value="1"/>
</dbReference>
<dbReference type="PANTHER" id="PTHR33975">
    <property type="entry name" value="MYELIN-ASSOCIATED OLIGODENDROCYTE BASIC PROTEIN"/>
    <property type="match status" value="1"/>
</dbReference>
<accession>A0A6U4D8Q2</accession>
<gene>
    <name evidence="1" type="ORF">PPAR1163_LOCUS4109</name>
    <name evidence="2" type="ORF">PPAR1163_LOCUS4111</name>
</gene>
<dbReference type="Pfam" id="PF07466">
    <property type="entry name" value="DUF1517"/>
    <property type="match status" value="1"/>
</dbReference>
<sequence>MGQSWSSTAAADASDITVVRLNLAVNLPDRRNSVIARLSAVAADRAGGAAGAQGDVFSTKRMGELTSEVCLALLRQRANWQAANFDAAFYPAGNSREAEGAFNKRVIFERSKFEKEEAFLMADDRSDPTLAVVTLVVGVKGGKNSVLQDIARGNARCNVGTVVDLLETVAAESSAAAFVSEDDPERGIVGSEILWTPSTPDEMLGREEVLLDYPELVDF</sequence>
<dbReference type="AlphaFoldDB" id="A0A6U4D8Q2"/>
<dbReference type="EMBL" id="HBGJ01006616">
    <property type="protein sequence ID" value="CAD9245757.1"/>
    <property type="molecule type" value="Transcribed_RNA"/>
</dbReference>
<reference evidence="2" key="1">
    <citation type="submission" date="2021-01" db="EMBL/GenBank/DDBJ databases">
        <authorList>
            <person name="Corre E."/>
            <person name="Pelletier E."/>
            <person name="Niang G."/>
            <person name="Scheremetjew M."/>
            <person name="Finn R."/>
            <person name="Kale V."/>
            <person name="Holt S."/>
            <person name="Cochrane G."/>
            <person name="Meng A."/>
            <person name="Brown T."/>
            <person name="Cohen L."/>
        </authorList>
    </citation>
    <scope>NUCLEOTIDE SEQUENCE</scope>
    <source>
        <strain evidence="2">CCMP2877</strain>
    </source>
</reference>
<organism evidence="2">
    <name type="scientific">Phaeomonas parva</name>
    <dbReference type="NCBI Taxonomy" id="124430"/>
    <lineage>
        <taxon>Eukaryota</taxon>
        <taxon>Sar</taxon>
        <taxon>Stramenopiles</taxon>
        <taxon>Ochrophyta</taxon>
        <taxon>Pinguiophyceae</taxon>
        <taxon>Pinguiochrysidales</taxon>
        <taxon>Pinguiochrysidaceae</taxon>
        <taxon>Phaeomonas</taxon>
    </lineage>
</organism>
<protein>
    <submittedName>
        <fullName evidence="2">Uncharacterized protein</fullName>
    </submittedName>
</protein>
<proteinExistence type="predicted"/>
<evidence type="ECO:0000313" key="1">
    <source>
        <dbReference type="EMBL" id="CAD9245757.1"/>
    </source>
</evidence>
<dbReference type="InterPro" id="IPR053023">
    <property type="entry name" value="FLAP_modulator"/>
</dbReference>
<dbReference type="InterPro" id="IPR010903">
    <property type="entry name" value="DUF1517"/>
</dbReference>